<dbReference type="InterPro" id="IPR000944">
    <property type="entry name" value="Tscrpt_reg_Rrf2"/>
</dbReference>
<dbReference type="AlphaFoldDB" id="A0A150WL92"/>
<name>A0A150WL92_BDEBC</name>
<evidence type="ECO:0000313" key="2">
    <source>
        <dbReference type="Proteomes" id="UP000075391"/>
    </source>
</evidence>
<dbReference type="InterPro" id="IPR036390">
    <property type="entry name" value="WH_DNA-bd_sf"/>
</dbReference>
<proteinExistence type="predicted"/>
<dbReference type="RefSeq" id="WP_063243565.1">
    <property type="nucleotide sequence ID" value="NZ_CP168967.1"/>
</dbReference>
<protein>
    <submittedName>
        <fullName evidence="1">Transcriptional regulator</fullName>
    </submittedName>
</protein>
<dbReference type="SUPFAM" id="SSF46785">
    <property type="entry name" value="Winged helix' DNA-binding domain"/>
    <property type="match status" value="1"/>
</dbReference>
<dbReference type="Gene3D" id="1.10.10.10">
    <property type="entry name" value="Winged helix-like DNA-binding domain superfamily/Winged helix DNA-binding domain"/>
    <property type="match status" value="1"/>
</dbReference>
<gene>
    <name evidence="1" type="ORF">AZI85_04070</name>
</gene>
<dbReference type="GO" id="GO:0003700">
    <property type="term" value="F:DNA-binding transcription factor activity"/>
    <property type="evidence" value="ECO:0007669"/>
    <property type="project" value="TreeGrafter"/>
</dbReference>
<dbReference type="PANTHER" id="PTHR33221">
    <property type="entry name" value="WINGED HELIX-TURN-HELIX TRANSCRIPTIONAL REGULATOR, RRF2 FAMILY"/>
    <property type="match status" value="1"/>
</dbReference>
<organism evidence="1 2">
    <name type="scientific">Bdellovibrio bacteriovorus</name>
    <dbReference type="NCBI Taxonomy" id="959"/>
    <lineage>
        <taxon>Bacteria</taxon>
        <taxon>Pseudomonadati</taxon>
        <taxon>Bdellovibrionota</taxon>
        <taxon>Bdellovibrionia</taxon>
        <taxon>Bdellovibrionales</taxon>
        <taxon>Pseudobdellovibrionaceae</taxon>
        <taxon>Bdellovibrio</taxon>
    </lineage>
</organism>
<evidence type="ECO:0000313" key="1">
    <source>
        <dbReference type="EMBL" id="KYG64595.1"/>
    </source>
</evidence>
<dbReference type="EMBL" id="LUKF01000012">
    <property type="protein sequence ID" value="KYG64595.1"/>
    <property type="molecule type" value="Genomic_DNA"/>
</dbReference>
<accession>A0A150WL92</accession>
<dbReference type="PROSITE" id="PS01332">
    <property type="entry name" value="HTH_RRF2_1"/>
    <property type="match status" value="1"/>
</dbReference>
<dbReference type="InterPro" id="IPR036388">
    <property type="entry name" value="WH-like_DNA-bd_sf"/>
</dbReference>
<dbReference type="GO" id="GO:0005829">
    <property type="term" value="C:cytosol"/>
    <property type="evidence" value="ECO:0007669"/>
    <property type="project" value="TreeGrafter"/>
</dbReference>
<dbReference type="PROSITE" id="PS51197">
    <property type="entry name" value="HTH_RRF2_2"/>
    <property type="match status" value="1"/>
</dbReference>
<dbReference type="InterPro" id="IPR030489">
    <property type="entry name" value="TR_Rrf2-type_CS"/>
</dbReference>
<sequence>MVDQRFSVSVHIMTVLAYHKGELLTSDQLASSIRTNPTVIRRLVSRLVDAGLLESFKGKSGGVKILKSPKEISLREIYTAVCDKKLIATPDKEPMKQCLVSCNMGKLMDEVANGIEKNSMEYLSGIRLSDLCGKIK</sequence>
<dbReference type="PANTHER" id="PTHR33221:SF15">
    <property type="entry name" value="HTH-TYPE TRANSCRIPTIONAL REGULATOR YWGB-RELATED"/>
    <property type="match status" value="1"/>
</dbReference>
<comment type="caution">
    <text evidence="1">The sequence shown here is derived from an EMBL/GenBank/DDBJ whole genome shotgun (WGS) entry which is preliminary data.</text>
</comment>
<reference evidence="1 2" key="1">
    <citation type="submission" date="2016-03" db="EMBL/GenBank/DDBJ databases">
        <authorList>
            <person name="Ploux O."/>
        </authorList>
    </citation>
    <scope>NUCLEOTIDE SEQUENCE [LARGE SCALE GENOMIC DNA]</scope>
    <source>
        <strain evidence="1 2">BER2</strain>
    </source>
</reference>
<dbReference type="OrthoDB" id="9802344at2"/>
<dbReference type="Pfam" id="PF02082">
    <property type="entry name" value="Rrf2"/>
    <property type="match status" value="1"/>
</dbReference>
<dbReference type="Proteomes" id="UP000075391">
    <property type="component" value="Unassembled WGS sequence"/>
</dbReference>